<protein>
    <submittedName>
        <fullName evidence="1">Uncharacterized protein</fullName>
    </submittedName>
</protein>
<dbReference type="EMBL" id="UYIV01000001">
    <property type="protein sequence ID" value="VDH05816.1"/>
    <property type="molecule type" value="Genomic_DNA"/>
</dbReference>
<reference evidence="1 2" key="1">
    <citation type="submission" date="2018-11" db="EMBL/GenBank/DDBJ databases">
        <authorList>
            <consortium name="Pathogen Informatics"/>
        </authorList>
    </citation>
    <scope>NUCLEOTIDE SEQUENCE [LARGE SCALE GENOMIC DNA]</scope>
    <source>
        <strain evidence="1 2">NCTC12929</strain>
    </source>
</reference>
<dbReference type="Proteomes" id="UP000270205">
    <property type="component" value="Unassembled WGS sequence"/>
</dbReference>
<evidence type="ECO:0000313" key="1">
    <source>
        <dbReference type="EMBL" id="VDH05816.1"/>
    </source>
</evidence>
<dbReference type="AlphaFoldDB" id="A0A7Z8YPP2"/>
<accession>A0A7Z8YPP2</accession>
<gene>
    <name evidence="1" type="ORF">NCTC12929_01982</name>
</gene>
<sequence>MMLPKYGKVAVMTITDKQFGDMEIFHSKVREDPPPTYQQLELF</sequence>
<name>A0A7Z8YPP2_9FLAO</name>
<organism evidence="1 2">
    <name type="scientific">Bergeyella zoohelcum</name>
    <dbReference type="NCBI Taxonomy" id="1015"/>
    <lineage>
        <taxon>Bacteria</taxon>
        <taxon>Pseudomonadati</taxon>
        <taxon>Bacteroidota</taxon>
        <taxon>Flavobacteriia</taxon>
        <taxon>Flavobacteriales</taxon>
        <taxon>Weeksellaceae</taxon>
        <taxon>Bergeyella</taxon>
    </lineage>
</organism>
<comment type="caution">
    <text evidence="1">The sequence shown here is derived from an EMBL/GenBank/DDBJ whole genome shotgun (WGS) entry which is preliminary data.</text>
</comment>
<evidence type="ECO:0000313" key="2">
    <source>
        <dbReference type="Proteomes" id="UP000270205"/>
    </source>
</evidence>
<proteinExistence type="predicted"/>